<dbReference type="Proteomes" id="UP000320762">
    <property type="component" value="Unassembled WGS sequence"/>
</dbReference>
<dbReference type="OrthoDB" id="5987198at2759"/>
<accession>A0A550CXX2</accession>
<dbReference type="InterPro" id="IPR000719">
    <property type="entry name" value="Prot_kinase_dom"/>
</dbReference>
<organism evidence="2 3">
    <name type="scientific">Schizophyllum amplum</name>
    <dbReference type="NCBI Taxonomy" id="97359"/>
    <lineage>
        <taxon>Eukaryota</taxon>
        <taxon>Fungi</taxon>
        <taxon>Dikarya</taxon>
        <taxon>Basidiomycota</taxon>
        <taxon>Agaricomycotina</taxon>
        <taxon>Agaricomycetes</taxon>
        <taxon>Agaricomycetidae</taxon>
        <taxon>Agaricales</taxon>
        <taxon>Schizophyllaceae</taxon>
        <taxon>Schizophyllum</taxon>
    </lineage>
</organism>
<dbReference type="Gene3D" id="1.10.510.10">
    <property type="entry name" value="Transferase(Phosphotransferase) domain 1"/>
    <property type="match status" value="1"/>
</dbReference>
<proteinExistence type="predicted"/>
<dbReference type="GO" id="GO:0004672">
    <property type="term" value="F:protein kinase activity"/>
    <property type="evidence" value="ECO:0007669"/>
    <property type="project" value="InterPro"/>
</dbReference>
<comment type="caution">
    <text evidence="2">The sequence shown here is derived from an EMBL/GenBank/DDBJ whole genome shotgun (WGS) entry which is preliminary data.</text>
</comment>
<dbReference type="AlphaFoldDB" id="A0A550CXX2"/>
<dbReference type="EMBL" id="VDMD01000001">
    <property type="protein sequence ID" value="TRM69613.1"/>
    <property type="molecule type" value="Genomic_DNA"/>
</dbReference>
<protein>
    <recommendedName>
        <fullName evidence="1">Protein kinase domain-containing protein</fullName>
    </recommendedName>
</protein>
<gene>
    <name evidence="2" type="ORF">BD626DRAFT_474747</name>
</gene>
<dbReference type="SUPFAM" id="SSF56112">
    <property type="entry name" value="Protein kinase-like (PK-like)"/>
    <property type="match status" value="1"/>
</dbReference>
<keyword evidence="3" id="KW-1185">Reference proteome</keyword>
<evidence type="ECO:0000313" key="2">
    <source>
        <dbReference type="EMBL" id="TRM69613.1"/>
    </source>
</evidence>
<dbReference type="InterPro" id="IPR011009">
    <property type="entry name" value="Kinase-like_dom_sf"/>
</dbReference>
<evidence type="ECO:0000259" key="1">
    <source>
        <dbReference type="PROSITE" id="PS50011"/>
    </source>
</evidence>
<feature type="domain" description="Protein kinase" evidence="1">
    <location>
        <begin position="1"/>
        <end position="279"/>
    </location>
</feature>
<sequence length="279" mass="32361">MDATRISDNKRVVLRKAATWKDELPIYHHFAQLPADNRNRLAPLLDIILLPDTDEDAFLVIPFLRVYYDPPFSRTDQAVQCVSQFLEMLQYFHEHNIAHRDFCSLNLMMDASELLPGGHHFAESYCSPDGHYGLAFRDRIEVSPVKYFVIDLGLASQLPNRQSLVTGVFGQDKTVPELSWDIPYDPFLVDIYQFGRVIVEEFVDMYDGLEFLRPLAEMMVREDPQCRPDITKVCEVFAGIVSKLPPTLLEQPVCVMDWEQHKYRYARPPLPDRGFWQCC</sequence>
<reference evidence="2 3" key="1">
    <citation type="journal article" date="2019" name="New Phytol.">
        <title>Comparative genomics reveals unique wood-decay strategies and fruiting body development in the Schizophyllaceae.</title>
        <authorList>
            <person name="Almasi E."/>
            <person name="Sahu N."/>
            <person name="Krizsan K."/>
            <person name="Balint B."/>
            <person name="Kovacs G.M."/>
            <person name="Kiss B."/>
            <person name="Cseklye J."/>
            <person name="Drula E."/>
            <person name="Henrissat B."/>
            <person name="Nagy I."/>
            <person name="Chovatia M."/>
            <person name="Adam C."/>
            <person name="LaButti K."/>
            <person name="Lipzen A."/>
            <person name="Riley R."/>
            <person name="Grigoriev I.V."/>
            <person name="Nagy L.G."/>
        </authorList>
    </citation>
    <scope>NUCLEOTIDE SEQUENCE [LARGE SCALE GENOMIC DNA]</scope>
    <source>
        <strain evidence="2 3">NL-1724</strain>
    </source>
</reference>
<dbReference type="GO" id="GO:0005524">
    <property type="term" value="F:ATP binding"/>
    <property type="evidence" value="ECO:0007669"/>
    <property type="project" value="InterPro"/>
</dbReference>
<name>A0A550CXX2_9AGAR</name>
<dbReference type="PROSITE" id="PS50011">
    <property type="entry name" value="PROTEIN_KINASE_DOM"/>
    <property type="match status" value="1"/>
</dbReference>
<evidence type="ECO:0000313" key="3">
    <source>
        <dbReference type="Proteomes" id="UP000320762"/>
    </source>
</evidence>
<dbReference type="STRING" id="97359.A0A550CXX2"/>